<dbReference type="Proteomes" id="UP000727407">
    <property type="component" value="Unassembled WGS sequence"/>
</dbReference>
<protein>
    <submittedName>
        <fullName evidence="1">Transmembrane protein</fullName>
    </submittedName>
</protein>
<evidence type="ECO:0000313" key="1">
    <source>
        <dbReference type="EMBL" id="KAF5899083.1"/>
    </source>
</evidence>
<dbReference type="AlphaFoldDB" id="A0A8J4U3S8"/>
<comment type="caution">
    <text evidence="1">The sequence shown here is derived from an EMBL/GenBank/DDBJ whole genome shotgun (WGS) entry which is preliminary data.</text>
</comment>
<keyword evidence="1" id="KW-0812">Transmembrane</keyword>
<accession>A0A8J4U3S8</accession>
<reference evidence="1" key="1">
    <citation type="submission" date="2020-07" db="EMBL/GenBank/DDBJ databases">
        <title>Clarias magur genome sequencing, assembly and annotation.</title>
        <authorList>
            <person name="Kushwaha B."/>
            <person name="Kumar R."/>
            <person name="Das P."/>
            <person name="Joshi C.G."/>
            <person name="Kumar D."/>
            <person name="Nagpure N.S."/>
            <person name="Pandey M."/>
            <person name="Agarwal S."/>
            <person name="Srivastava S."/>
            <person name="Singh M."/>
            <person name="Sahoo L."/>
            <person name="Jayasankar P."/>
            <person name="Meher P.K."/>
            <person name="Koringa P.G."/>
            <person name="Iquebal M.A."/>
            <person name="Das S.P."/>
            <person name="Bit A."/>
            <person name="Patnaik S."/>
            <person name="Patel N."/>
            <person name="Shah T.M."/>
            <person name="Hinsu A."/>
            <person name="Jena J.K."/>
        </authorList>
    </citation>
    <scope>NUCLEOTIDE SEQUENCE</scope>
    <source>
        <strain evidence="1">CIFAMagur01</strain>
        <tissue evidence="1">Testis</tissue>
    </source>
</reference>
<keyword evidence="2" id="KW-1185">Reference proteome</keyword>
<dbReference type="EMBL" id="QNUK01000178">
    <property type="protein sequence ID" value="KAF5899083.1"/>
    <property type="molecule type" value="Genomic_DNA"/>
</dbReference>
<gene>
    <name evidence="1" type="primary">tmem176l.1</name>
    <name evidence="1" type="ORF">DAT39_011201</name>
</gene>
<organism evidence="1 2">
    <name type="scientific">Clarias magur</name>
    <name type="common">Asian catfish</name>
    <name type="synonym">Macropteronotus magur</name>
    <dbReference type="NCBI Taxonomy" id="1594786"/>
    <lineage>
        <taxon>Eukaryota</taxon>
        <taxon>Metazoa</taxon>
        <taxon>Chordata</taxon>
        <taxon>Craniata</taxon>
        <taxon>Vertebrata</taxon>
        <taxon>Euteleostomi</taxon>
        <taxon>Actinopterygii</taxon>
        <taxon>Neopterygii</taxon>
        <taxon>Teleostei</taxon>
        <taxon>Ostariophysi</taxon>
        <taxon>Siluriformes</taxon>
        <taxon>Clariidae</taxon>
        <taxon>Clarias</taxon>
    </lineage>
</organism>
<evidence type="ECO:0000313" key="2">
    <source>
        <dbReference type="Proteomes" id="UP000727407"/>
    </source>
</evidence>
<sequence>MSLTISRAEGVTVYTVNSNTKSKWPLICQILGTLCYSPVCSVSLSLKQQFGCALTALA</sequence>
<keyword evidence="1" id="KW-0472">Membrane</keyword>
<name>A0A8J4U3S8_CLAMG</name>
<feature type="non-terminal residue" evidence="1">
    <location>
        <position position="58"/>
    </location>
</feature>
<proteinExistence type="predicted"/>
<dbReference type="OrthoDB" id="8959472at2759"/>